<dbReference type="GO" id="GO:0008270">
    <property type="term" value="F:zinc ion binding"/>
    <property type="evidence" value="ECO:0007669"/>
    <property type="project" value="UniProtKB-KW"/>
</dbReference>
<dbReference type="PANTHER" id="PTHR46632">
    <property type="entry name" value="E3 UBIQUITIN-PROTEIN LIGASE SINA-LIKE 4"/>
    <property type="match status" value="1"/>
</dbReference>
<evidence type="ECO:0000256" key="6">
    <source>
        <dbReference type="SAM" id="MobiDB-lite"/>
    </source>
</evidence>
<dbReference type="STRING" id="888268.A0A1E5VND1"/>
<dbReference type="OrthoDB" id="605468at2759"/>
<dbReference type="UniPathway" id="UPA00143"/>
<feature type="region of interest" description="Disordered" evidence="6">
    <location>
        <begin position="482"/>
        <end position="509"/>
    </location>
</feature>
<dbReference type="Proteomes" id="UP000095767">
    <property type="component" value="Unassembled WGS sequence"/>
</dbReference>
<organism evidence="8 9">
    <name type="scientific">Dichanthelium oligosanthes</name>
    <dbReference type="NCBI Taxonomy" id="888268"/>
    <lineage>
        <taxon>Eukaryota</taxon>
        <taxon>Viridiplantae</taxon>
        <taxon>Streptophyta</taxon>
        <taxon>Embryophyta</taxon>
        <taxon>Tracheophyta</taxon>
        <taxon>Spermatophyta</taxon>
        <taxon>Magnoliopsida</taxon>
        <taxon>Liliopsida</taxon>
        <taxon>Poales</taxon>
        <taxon>Poaceae</taxon>
        <taxon>PACMAD clade</taxon>
        <taxon>Panicoideae</taxon>
        <taxon>Panicodae</taxon>
        <taxon>Paniceae</taxon>
        <taxon>Dichantheliinae</taxon>
        <taxon>Dichanthelium</taxon>
    </lineage>
</organism>
<sequence length="509" mass="54792">LHPPPVPLKPPIFRCELGYLACAACRSQLPGNWCSFCVHGGGGAYALCPGLDILVRGVKVPCPYDVYGCRSHVPCCDAVDHQRRCPCAPCGCPEPGCAFRGSPAMLLDHIDAEHTRPAIVLRYGRARSLSLPLARRWHVLVEPQRRAVFLLSLGALGAGAAVSLICVRANAAAMPRRCSLLPSMEKREQQGCSKKAKVEELTEGHGRQDAENGALALLPAETQRVDLTLKLDRAYLHCPICTLPLKPPIFRFQCAAEHLACNKCYAELPKHHCYKCGHIGCFCRNITLENVVGSARIPCPYKVYGCRADVVYHEAAGHQRACRFAPCGCPEEGCPFVGSPSMLRGHIAAEHPRFGPILSVPYGFEWNLTMEQAQRWQAFFGQEDGSVFLVSQGELGGATTISLVCVRANGGAPAPQYKCRVVVVLPGGDNDNTMMVSKVRSSALSGGAPAPDHGAFVGTQRELLSGESVWLRIRIDPLPVPAAGAAAGATPNSAPPDGAGRSRRSKWQR</sequence>
<dbReference type="InterPro" id="IPR013010">
    <property type="entry name" value="Znf_SIAH"/>
</dbReference>
<feature type="domain" description="SIAH-type" evidence="7">
    <location>
        <begin position="294"/>
        <end position="352"/>
    </location>
</feature>
<evidence type="ECO:0000313" key="9">
    <source>
        <dbReference type="Proteomes" id="UP000095767"/>
    </source>
</evidence>
<feature type="domain" description="SIAH-type" evidence="7">
    <location>
        <begin position="57"/>
        <end position="115"/>
    </location>
</feature>
<protein>
    <recommendedName>
        <fullName evidence="7">SIAH-type domain-containing protein</fullName>
    </recommendedName>
</protein>
<comment type="caution">
    <text evidence="8">The sequence shown here is derived from an EMBL/GenBank/DDBJ whole genome shotgun (WGS) entry which is preliminary data.</text>
</comment>
<evidence type="ECO:0000256" key="1">
    <source>
        <dbReference type="ARBA" id="ARBA00022723"/>
    </source>
</evidence>
<dbReference type="AlphaFoldDB" id="A0A1E5VND1"/>
<evidence type="ECO:0000256" key="2">
    <source>
        <dbReference type="ARBA" id="ARBA00022771"/>
    </source>
</evidence>
<proteinExistence type="predicted"/>
<dbReference type="PANTHER" id="PTHR46632:SF9">
    <property type="entry name" value="RING-TYPE E3 UBIQUITIN TRANSFERASE"/>
    <property type="match status" value="1"/>
</dbReference>
<keyword evidence="1" id="KW-0479">Metal-binding</keyword>
<keyword evidence="2 5" id="KW-0863">Zinc-finger</keyword>
<dbReference type="EMBL" id="LWDX02034392">
    <property type="protein sequence ID" value="OEL26587.1"/>
    <property type="molecule type" value="Genomic_DNA"/>
</dbReference>
<feature type="non-terminal residue" evidence="8">
    <location>
        <position position="1"/>
    </location>
</feature>
<keyword evidence="3" id="KW-0862">Zinc</keyword>
<dbReference type="Gene3D" id="3.30.40.10">
    <property type="entry name" value="Zinc/RING finger domain, C3HC4 (zinc finger)"/>
    <property type="match status" value="2"/>
</dbReference>
<dbReference type="Pfam" id="PF21361">
    <property type="entry name" value="Sina_ZnF"/>
    <property type="match status" value="2"/>
</dbReference>
<evidence type="ECO:0000259" key="7">
    <source>
        <dbReference type="PROSITE" id="PS51081"/>
    </source>
</evidence>
<feature type="compositionally biased region" description="Low complexity" evidence="6">
    <location>
        <begin position="482"/>
        <end position="496"/>
    </location>
</feature>
<dbReference type="GO" id="GO:0016567">
    <property type="term" value="P:protein ubiquitination"/>
    <property type="evidence" value="ECO:0007669"/>
    <property type="project" value="UniProtKB-UniPathway"/>
</dbReference>
<dbReference type="InterPro" id="IPR013083">
    <property type="entry name" value="Znf_RING/FYVE/PHD"/>
</dbReference>
<gene>
    <name evidence="8" type="ORF">BAE44_0012394</name>
</gene>
<evidence type="ECO:0000256" key="4">
    <source>
        <dbReference type="ARBA" id="ARBA00024004"/>
    </source>
</evidence>
<evidence type="ECO:0000256" key="5">
    <source>
        <dbReference type="PROSITE-ProRule" id="PRU00455"/>
    </source>
</evidence>
<keyword evidence="9" id="KW-1185">Reference proteome</keyword>
<comment type="function">
    <text evidence="4">E3 ubiquitin-protein ligase that mediates ubiquitination and subsequent proteasomal degradation of target proteins. E3 ubiquitin ligases accept ubiquitin from an E2 ubiquitin-conjugating enzyme in the form of a thioester and then directly transfers the ubiquitin to targeted substrates. It probably triggers the ubiquitin-mediated degradation of different substrates.</text>
</comment>
<name>A0A1E5VND1_9POAL</name>
<accession>A0A1E5VND1</accession>
<evidence type="ECO:0000256" key="3">
    <source>
        <dbReference type="ARBA" id="ARBA00022833"/>
    </source>
</evidence>
<dbReference type="PROSITE" id="PS51081">
    <property type="entry name" value="ZF_SIAH"/>
    <property type="match status" value="2"/>
</dbReference>
<reference evidence="8 9" key="1">
    <citation type="submission" date="2016-09" db="EMBL/GenBank/DDBJ databases">
        <title>The draft genome of Dichanthelium oligosanthes: A C3 panicoid grass species.</title>
        <authorList>
            <person name="Studer A.J."/>
            <person name="Schnable J.C."/>
            <person name="Brutnell T.P."/>
        </authorList>
    </citation>
    <scope>NUCLEOTIDE SEQUENCE [LARGE SCALE GENOMIC DNA]</scope>
    <source>
        <strain evidence="9">cv. Kellogg 1175</strain>
        <tissue evidence="8">Leaf</tissue>
    </source>
</reference>
<evidence type="ECO:0000313" key="8">
    <source>
        <dbReference type="EMBL" id="OEL26587.1"/>
    </source>
</evidence>
<dbReference type="SUPFAM" id="SSF49599">
    <property type="entry name" value="TRAF domain-like"/>
    <property type="match status" value="2"/>
</dbReference>
<dbReference type="InterPro" id="IPR044286">
    <property type="entry name" value="SINL_plant"/>
</dbReference>